<gene>
    <name evidence="2" type="ORF">MNKW57_00110</name>
</gene>
<evidence type="ECO:0000256" key="1">
    <source>
        <dbReference type="SAM" id="Phobius"/>
    </source>
</evidence>
<sequence>MRELSEDDLSKVTGGEVDTKEIWSSALSYGGGVASLGASVGGAVAGPPGVLVGGLIGLGVGTLGGVYSYFA</sequence>
<keyword evidence="1" id="KW-1133">Transmembrane helix</keyword>
<evidence type="ECO:0008006" key="4">
    <source>
        <dbReference type="Google" id="ProtNLM"/>
    </source>
</evidence>
<name>A0ABQ6LUC3_9GAMM</name>
<dbReference type="Proteomes" id="UP001224392">
    <property type="component" value="Unassembled WGS sequence"/>
</dbReference>
<keyword evidence="1" id="KW-0472">Membrane</keyword>
<keyword evidence="1" id="KW-0812">Transmembrane</keyword>
<protein>
    <recommendedName>
        <fullName evidence="4">Bacteriocin</fullName>
    </recommendedName>
</protein>
<organism evidence="2 3">
    <name type="scientific">Biformimicrobium ophioploci</name>
    <dbReference type="NCBI Taxonomy" id="3036711"/>
    <lineage>
        <taxon>Bacteria</taxon>
        <taxon>Pseudomonadati</taxon>
        <taxon>Pseudomonadota</taxon>
        <taxon>Gammaproteobacteria</taxon>
        <taxon>Cellvibrionales</taxon>
        <taxon>Microbulbiferaceae</taxon>
        <taxon>Biformimicrobium</taxon>
    </lineage>
</organism>
<dbReference type="EMBL" id="BSYJ01000001">
    <property type="protein sequence ID" value="GMG85690.1"/>
    <property type="molecule type" value="Genomic_DNA"/>
</dbReference>
<keyword evidence="3" id="KW-1185">Reference proteome</keyword>
<comment type="caution">
    <text evidence="2">The sequence shown here is derived from an EMBL/GenBank/DDBJ whole genome shotgun (WGS) entry which is preliminary data.</text>
</comment>
<evidence type="ECO:0000313" key="3">
    <source>
        <dbReference type="Proteomes" id="UP001224392"/>
    </source>
</evidence>
<feature type="transmembrane region" description="Helical" evidence="1">
    <location>
        <begin position="50"/>
        <end position="70"/>
    </location>
</feature>
<evidence type="ECO:0000313" key="2">
    <source>
        <dbReference type="EMBL" id="GMG85690.1"/>
    </source>
</evidence>
<reference evidence="2 3" key="1">
    <citation type="submission" date="2023-04" db="EMBL/GenBank/DDBJ databases">
        <title>Marinobulbifer ophiurae gen. nov., sp. Nov., isolate from tissue of brittle star Ophioplocus japonicus.</title>
        <authorList>
            <person name="Kawano K."/>
            <person name="Sawayama S."/>
            <person name="Nakagawa S."/>
        </authorList>
    </citation>
    <scope>NUCLEOTIDE SEQUENCE [LARGE SCALE GENOMIC DNA]</scope>
    <source>
        <strain evidence="2 3">NKW57</strain>
    </source>
</reference>
<dbReference type="RefSeq" id="WP_285762220.1">
    <property type="nucleotide sequence ID" value="NZ_BSYJ01000001.1"/>
</dbReference>
<accession>A0ABQ6LUC3</accession>
<proteinExistence type="predicted"/>